<dbReference type="PROSITE" id="PS51979">
    <property type="entry name" value="YEBF_CMI"/>
    <property type="match status" value="1"/>
</dbReference>
<dbReference type="Proteomes" id="UP000585363">
    <property type="component" value="Unassembled WGS sequence"/>
</dbReference>
<reference evidence="4 5" key="1">
    <citation type="submission" date="2020-01" db="EMBL/GenBank/DDBJ databases">
        <authorList>
            <person name="Lee S.D."/>
        </authorList>
    </citation>
    <scope>NUCLEOTIDE SEQUENCE [LARGE SCALE GENOMIC DNA]</scope>
    <source>
        <strain evidence="4 5">SAP-1</strain>
    </source>
</reference>
<evidence type="ECO:0000313" key="4">
    <source>
        <dbReference type="EMBL" id="NMP26808.1"/>
    </source>
</evidence>
<dbReference type="InterPro" id="IPR025603">
    <property type="entry name" value="YebF/ColM_immunity"/>
</dbReference>
<dbReference type="RefSeq" id="WP_169402495.1">
    <property type="nucleotide sequence ID" value="NZ_JAADJU010000003.1"/>
</dbReference>
<name>A0A848MEW3_9GAMM</name>
<dbReference type="EMBL" id="JAADJU010000003">
    <property type="protein sequence ID" value="NMP26808.1"/>
    <property type="molecule type" value="Genomic_DNA"/>
</dbReference>
<dbReference type="PROSITE" id="PS51257">
    <property type="entry name" value="PROKAR_LIPOPROTEIN"/>
    <property type="match status" value="1"/>
</dbReference>
<feature type="transmembrane region" description="Helical" evidence="3">
    <location>
        <begin position="12"/>
        <end position="31"/>
    </location>
</feature>
<keyword evidence="3" id="KW-0812">Transmembrane</keyword>
<reference evidence="4 5" key="2">
    <citation type="submission" date="2020-06" db="EMBL/GenBank/DDBJ databases">
        <title>Polyphasic characterization of a Rahnella strain isolated from tree sap.</title>
        <authorList>
            <person name="Kim I.S."/>
        </authorList>
    </citation>
    <scope>NUCLEOTIDE SEQUENCE [LARGE SCALE GENOMIC DNA]</scope>
    <source>
        <strain evidence="4 5">SAP-1</strain>
    </source>
</reference>
<dbReference type="AlphaFoldDB" id="A0A848MEW3"/>
<sequence>MVGTKSKIVLTGIISLLFIGIVIILACVYLYPVWMQRTTPQACATITTQNAIDVVTRDFMENRLPNWGNDKDDLGTQTPALAFITDNVKADNGTYRVPFSAKGPAATLRYIGNLNCSNNYIKYQSLD</sequence>
<keyword evidence="3" id="KW-0472">Membrane</keyword>
<accession>A0A848MEW3</accession>
<evidence type="ECO:0000313" key="5">
    <source>
        <dbReference type="Proteomes" id="UP000585363"/>
    </source>
</evidence>
<evidence type="ECO:0000256" key="2">
    <source>
        <dbReference type="PROSITE-ProRule" id="PRU01323"/>
    </source>
</evidence>
<protein>
    <submittedName>
        <fullName evidence="4">Colicin M resistance protein</fullName>
    </submittedName>
</protein>
<dbReference type="Pfam" id="PF13995">
    <property type="entry name" value="YebF"/>
    <property type="match status" value="1"/>
</dbReference>
<keyword evidence="3" id="KW-1133">Transmembrane helix</keyword>
<dbReference type="Gene3D" id="3.10.450.300">
    <property type="entry name" value="YebF/Colicin-M immunity protein"/>
    <property type="match status" value="1"/>
</dbReference>
<evidence type="ECO:0000256" key="1">
    <source>
        <dbReference type="ARBA" id="ARBA00023157"/>
    </source>
</evidence>
<organism evidence="4 5">
    <name type="scientific">Rouxiella aceris</name>
    <dbReference type="NCBI Taxonomy" id="2703884"/>
    <lineage>
        <taxon>Bacteria</taxon>
        <taxon>Pseudomonadati</taxon>
        <taxon>Pseudomonadota</taxon>
        <taxon>Gammaproteobacteria</taxon>
        <taxon>Enterobacterales</taxon>
        <taxon>Yersiniaceae</taxon>
        <taxon>Rouxiella</taxon>
    </lineage>
</organism>
<proteinExistence type="predicted"/>
<comment type="caution">
    <text evidence="4">The sequence shown here is derived from an EMBL/GenBank/DDBJ whole genome shotgun (WGS) entry which is preliminary data.</text>
</comment>
<keyword evidence="1 2" id="KW-1015">Disulfide bond</keyword>
<dbReference type="InterPro" id="IPR038703">
    <property type="entry name" value="YebF/Cmi_sf"/>
</dbReference>
<keyword evidence="5" id="KW-1185">Reference proteome</keyword>
<feature type="disulfide bond" evidence="2">
    <location>
        <begin position="43"/>
        <end position="116"/>
    </location>
</feature>
<gene>
    <name evidence="4" type="ORF">GW590_08025</name>
</gene>
<evidence type="ECO:0000256" key="3">
    <source>
        <dbReference type="SAM" id="Phobius"/>
    </source>
</evidence>